<protein>
    <submittedName>
        <fullName evidence="8">Uncharacterized protein</fullName>
    </submittedName>
</protein>
<dbReference type="GO" id="GO:0005525">
    <property type="term" value="F:GTP binding"/>
    <property type="evidence" value="ECO:0007669"/>
    <property type="project" value="UniProtKB-KW"/>
</dbReference>
<dbReference type="InterPro" id="IPR027417">
    <property type="entry name" value="P-loop_NTPase"/>
</dbReference>
<keyword evidence="3 7" id="KW-0460">Magnesium</keyword>
<dbReference type="FunFam" id="1.10.400.10:FF:000007">
    <property type="entry name" value="Guanine nucleotide-binding protein subunit alpha"/>
    <property type="match status" value="1"/>
</dbReference>
<dbReference type="SUPFAM" id="SSF47895">
    <property type="entry name" value="Transducin (alpha subunit), insertion domain"/>
    <property type="match status" value="1"/>
</dbReference>
<dbReference type="GO" id="GO:0005737">
    <property type="term" value="C:cytoplasm"/>
    <property type="evidence" value="ECO:0007669"/>
    <property type="project" value="TreeGrafter"/>
</dbReference>
<dbReference type="GO" id="GO:0003924">
    <property type="term" value="F:GTPase activity"/>
    <property type="evidence" value="ECO:0007669"/>
    <property type="project" value="InterPro"/>
</dbReference>
<evidence type="ECO:0000256" key="1">
    <source>
        <dbReference type="ARBA" id="ARBA00022723"/>
    </source>
</evidence>
<comment type="caution">
    <text evidence="8">The sequence shown here is derived from an EMBL/GenBank/DDBJ whole genome shotgun (WGS) entry which is preliminary data.</text>
</comment>
<feature type="binding site" evidence="6">
    <location>
        <begin position="41"/>
        <end position="46"/>
    </location>
    <ligand>
        <name>GTP</name>
        <dbReference type="ChEBI" id="CHEBI:37565"/>
    </ligand>
</feature>
<dbReference type="GO" id="GO:0031683">
    <property type="term" value="F:G-protein beta/gamma-subunit complex binding"/>
    <property type="evidence" value="ECO:0007669"/>
    <property type="project" value="InterPro"/>
</dbReference>
<name>A0AAN7U4E1_9MYCE</name>
<dbReference type="PANTHER" id="PTHR10218:SF324">
    <property type="entry name" value="GUANINE NUCLEOTIDE-BINDING PROTEIN ALPHA-6 SUBUNIT-RELATED"/>
    <property type="match status" value="1"/>
</dbReference>
<evidence type="ECO:0000313" key="8">
    <source>
        <dbReference type="EMBL" id="KAK5581620.1"/>
    </source>
</evidence>
<evidence type="ECO:0000256" key="2">
    <source>
        <dbReference type="ARBA" id="ARBA00022741"/>
    </source>
</evidence>
<dbReference type="PROSITE" id="PS51882">
    <property type="entry name" value="G_ALPHA"/>
    <property type="match status" value="1"/>
</dbReference>
<feature type="binding site" evidence="7">
    <location>
        <position position="45"/>
    </location>
    <ligand>
        <name>Mg(2+)</name>
        <dbReference type="ChEBI" id="CHEBI:18420"/>
    </ligand>
</feature>
<evidence type="ECO:0000256" key="6">
    <source>
        <dbReference type="PIRSR" id="PIRSR601019-1"/>
    </source>
</evidence>
<dbReference type="GO" id="GO:0046872">
    <property type="term" value="F:metal ion binding"/>
    <property type="evidence" value="ECO:0007669"/>
    <property type="project" value="UniProtKB-KW"/>
</dbReference>
<dbReference type="GO" id="GO:0006935">
    <property type="term" value="P:chemotaxis"/>
    <property type="evidence" value="ECO:0007669"/>
    <property type="project" value="UniProtKB-ARBA"/>
</dbReference>
<dbReference type="Gene3D" id="3.40.50.300">
    <property type="entry name" value="P-loop containing nucleotide triphosphate hydrolases"/>
    <property type="match status" value="1"/>
</dbReference>
<keyword evidence="2 6" id="KW-0547">Nucleotide-binding</keyword>
<dbReference type="GO" id="GO:0032502">
    <property type="term" value="P:developmental process"/>
    <property type="evidence" value="ECO:0007669"/>
    <property type="project" value="UniProtKB-ARBA"/>
</dbReference>
<dbReference type="GO" id="GO:0001664">
    <property type="term" value="F:G protein-coupled receptor binding"/>
    <property type="evidence" value="ECO:0007669"/>
    <property type="project" value="TreeGrafter"/>
</dbReference>
<dbReference type="SUPFAM" id="SSF52540">
    <property type="entry name" value="P-loop containing nucleoside triphosphate hydrolases"/>
    <property type="match status" value="1"/>
</dbReference>
<dbReference type="PRINTS" id="PR00318">
    <property type="entry name" value="GPROTEINA"/>
</dbReference>
<evidence type="ECO:0000256" key="4">
    <source>
        <dbReference type="ARBA" id="ARBA00023134"/>
    </source>
</evidence>
<keyword evidence="5" id="KW-0807">Transducer</keyword>
<sequence length="347" mass="40045">MAFLCKSGENSKVSLDIEKTIKDDKKTFLGITQVLLLGSGESGKSTIFKQLKILQENGLWTTKELQDFCNTIYINIITQLQVLIDAAETLGVPLQPENIQLSKEYFELNHTLVSWSKKIGEDSIKLWNDSGIKTTFEKRDKEFQLNDSAEYFFNSLQRITQDNYIPTAQDALRARVTTKGIIEADVTFDHINMKIIDVGGQRSQRRKWIHCFDKVSAVIYVAGLSEYDQSLREDTSVNKMDESLSLFKEICNSKWFDSSSMILFLNKKDMFIEKLKRVPFNTYDKKYTGENTFEALSIYIQRKFESVKTDQNKKIYTHFTIAVDTENIEFVFKVIKKILVGNVMDLV</sequence>
<organism evidence="8 9">
    <name type="scientific">Dictyostelium firmibasis</name>
    <dbReference type="NCBI Taxonomy" id="79012"/>
    <lineage>
        <taxon>Eukaryota</taxon>
        <taxon>Amoebozoa</taxon>
        <taxon>Evosea</taxon>
        <taxon>Eumycetozoa</taxon>
        <taxon>Dictyostelia</taxon>
        <taxon>Dictyosteliales</taxon>
        <taxon>Dictyosteliaceae</taxon>
        <taxon>Dictyostelium</taxon>
    </lineage>
</organism>
<accession>A0AAN7U4E1</accession>
<dbReference type="GO" id="GO:0007188">
    <property type="term" value="P:adenylate cyclase-modulating G protein-coupled receptor signaling pathway"/>
    <property type="evidence" value="ECO:0007669"/>
    <property type="project" value="TreeGrafter"/>
</dbReference>
<evidence type="ECO:0000256" key="5">
    <source>
        <dbReference type="ARBA" id="ARBA00023224"/>
    </source>
</evidence>
<dbReference type="Pfam" id="PF00503">
    <property type="entry name" value="G-alpha"/>
    <property type="match status" value="1"/>
</dbReference>
<feature type="binding site" evidence="6">
    <location>
        <position position="322"/>
    </location>
    <ligand>
        <name>GTP</name>
        <dbReference type="ChEBI" id="CHEBI:37565"/>
    </ligand>
</feature>
<evidence type="ECO:0000256" key="7">
    <source>
        <dbReference type="PIRSR" id="PIRSR601019-2"/>
    </source>
</evidence>
<dbReference type="Proteomes" id="UP001344447">
    <property type="component" value="Unassembled WGS sequence"/>
</dbReference>
<gene>
    <name evidence="8" type="ORF">RB653_001657</name>
</gene>
<keyword evidence="1 7" id="KW-0479">Metal-binding</keyword>
<evidence type="ECO:0000256" key="3">
    <source>
        <dbReference type="ARBA" id="ARBA00022842"/>
    </source>
</evidence>
<dbReference type="SMART" id="SM00275">
    <property type="entry name" value="G_alpha"/>
    <property type="match status" value="1"/>
</dbReference>
<dbReference type="CDD" id="cd00066">
    <property type="entry name" value="G-alpha"/>
    <property type="match status" value="1"/>
</dbReference>
<evidence type="ECO:0000313" key="9">
    <source>
        <dbReference type="Proteomes" id="UP001344447"/>
    </source>
</evidence>
<dbReference type="InterPro" id="IPR011025">
    <property type="entry name" value="GproteinA_insert"/>
</dbReference>
<keyword evidence="9" id="KW-1185">Reference proteome</keyword>
<keyword evidence="4 6" id="KW-0342">GTP-binding</keyword>
<dbReference type="PANTHER" id="PTHR10218">
    <property type="entry name" value="GTP-BINDING PROTEIN ALPHA SUBUNIT"/>
    <property type="match status" value="1"/>
</dbReference>
<feature type="binding site" evidence="6">
    <location>
        <begin position="266"/>
        <end position="269"/>
    </location>
    <ligand>
        <name>GTP</name>
        <dbReference type="ChEBI" id="CHEBI:37565"/>
    </ligand>
</feature>
<dbReference type="InterPro" id="IPR001019">
    <property type="entry name" value="Gprotein_alpha_su"/>
</dbReference>
<reference evidence="8 9" key="1">
    <citation type="submission" date="2023-11" db="EMBL/GenBank/DDBJ databases">
        <title>Dfirmibasis_genome.</title>
        <authorList>
            <person name="Edelbroek B."/>
            <person name="Kjellin J."/>
            <person name="Jerlstrom-Hultqvist J."/>
            <person name="Soderbom F."/>
        </authorList>
    </citation>
    <scope>NUCLEOTIDE SEQUENCE [LARGE SCALE GENOMIC DNA]</scope>
    <source>
        <strain evidence="8 9">TNS-C-14</strain>
    </source>
</reference>
<dbReference type="AlphaFoldDB" id="A0AAN7U4E1"/>
<dbReference type="FunFam" id="3.40.50.300:FF:000051">
    <property type="entry name" value="Guanine nucleotide-binding protein subunit alpha"/>
    <property type="match status" value="1"/>
</dbReference>
<feature type="binding site" evidence="6">
    <location>
        <begin position="172"/>
        <end position="178"/>
    </location>
    <ligand>
        <name>GTP</name>
        <dbReference type="ChEBI" id="CHEBI:37565"/>
    </ligand>
</feature>
<dbReference type="Gene3D" id="1.10.400.10">
    <property type="entry name" value="GI Alpha 1, domain 2-like"/>
    <property type="match status" value="1"/>
</dbReference>
<dbReference type="GO" id="GO:0005834">
    <property type="term" value="C:heterotrimeric G-protein complex"/>
    <property type="evidence" value="ECO:0007669"/>
    <property type="project" value="TreeGrafter"/>
</dbReference>
<feature type="binding site" evidence="6">
    <location>
        <begin position="197"/>
        <end position="201"/>
    </location>
    <ligand>
        <name>GTP</name>
        <dbReference type="ChEBI" id="CHEBI:37565"/>
    </ligand>
</feature>
<feature type="binding site" evidence="6">
    <location>
        <begin position="147"/>
        <end position="148"/>
    </location>
    <ligand>
        <name>GTP</name>
        <dbReference type="ChEBI" id="CHEBI:37565"/>
    </ligand>
</feature>
<feature type="binding site" evidence="7">
    <location>
        <position position="178"/>
    </location>
    <ligand>
        <name>Mg(2+)</name>
        <dbReference type="ChEBI" id="CHEBI:18420"/>
    </ligand>
</feature>
<proteinExistence type="predicted"/>
<dbReference type="EMBL" id="JAVFKY010000002">
    <property type="protein sequence ID" value="KAK5581620.1"/>
    <property type="molecule type" value="Genomic_DNA"/>
</dbReference>